<dbReference type="Pfam" id="PF13514">
    <property type="entry name" value="AAA_27"/>
    <property type="match status" value="1"/>
</dbReference>
<feature type="transmembrane region" description="Helical" evidence="2">
    <location>
        <begin position="500"/>
        <end position="518"/>
    </location>
</feature>
<gene>
    <name evidence="4" type="ORF">AC625_05395</name>
</gene>
<evidence type="ECO:0000256" key="2">
    <source>
        <dbReference type="SAM" id="Phobius"/>
    </source>
</evidence>
<evidence type="ECO:0000313" key="4">
    <source>
        <dbReference type="EMBL" id="KMY49011.1"/>
    </source>
</evidence>
<reference evidence="5" key="1">
    <citation type="submission" date="2015-07" db="EMBL/GenBank/DDBJ databases">
        <title>Genome sequencing project for genomic taxonomy and phylogenomics of Bacillus-like bacteria.</title>
        <authorList>
            <person name="Liu B."/>
            <person name="Wang J."/>
            <person name="Zhu Y."/>
            <person name="Liu G."/>
            <person name="Chen Q."/>
            <person name="Chen Z."/>
            <person name="Lan J."/>
            <person name="Che J."/>
            <person name="Ge C."/>
            <person name="Shi H."/>
            <person name="Pan Z."/>
            <person name="Liu X."/>
        </authorList>
    </citation>
    <scope>NUCLEOTIDE SEQUENCE [LARGE SCALE GENOMIC DNA]</scope>
    <source>
        <strain evidence="5">FJAT-27997</strain>
    </source>
</reference>
<keyword evidence="2" id="KW-0812">Transmembrane</keyword>
<feature type="coiled-coil region" evidence="1">
    <location>
        <begin position="328"/>
        <end position="398"/>
    </location>
</feature>
<name>A0A0K9GR00_9BACI</name>
<keyword evidence="2" id="KW-0472">Membrane</keyword>
<organism evidence="4 5">
    <name type="scientific">Peribacillus loiseleuriae</name>
    <dbReference type="NCBI Taxonomy" id="1679170"/>
    <lineage>
        <taxon>Bacteria</taxon>
        <taxon>Bacillati</taxon>
        <taxon>Bacillota</taxon>
        <taxon>Bacilli</taxon>
        <taxon>Bacillales</taxon>
        <taxon>Bacillaceae</taxon>
        <taxon>Peribacillus</taxon>
    </lineage>
</organism>
<keyword evidence="1" id="KW-0175">Coiled coil</keyword>
<evidence type="ECO:0000256" key="1">
    <source>
        <dbReference type="SAM" id="Coils"/>
    </source>
</evidence>
<feature type="coiled-coil region" evidence="1">
    <location>
        <begin position="207"/>
        <end position="234"/>
    </location>
</feature>
<dbReference type="SUPFAM" id="SSF52540">
    <property type="entry name" value="P-loop containing nucleoside triphosphate hydrolases"/>
    <property type="match status" value="1"/>
</dbReference>
<proteinExistence type="predicted"/>
<comment type="caution">
    <text evidence="4">The sequence shown here is derived from an EMBL/GenBank/DDBJ whole genome shotgun (WGS) entry which is preliminary data.</text>
</comment>
<dbReference type="AlphaFoldDB" id="A0A0K9GR00"/>
<dbReference type="Proteomes" id="UP000037146">
    <property type="component" value="Unassembled WGS sequence"/>
</dbReference>
<feature type="transmembrane region" description="Helical" evidence="2">
    <location>
        <begin position="476"/>
        <end position="494"/>
    </location>
</feature>
<dbReference type="PANTHER" id="PTHR41259">
    <property type="entry name" value="DOUBLE-STRAND BREAK REPAIR RAD50 ATPASE, PUTATIVE-RELATED"/>
    <property type="match status" value="1"/>
</dbReference>
<sequence>MRIREIYVYGYGKMENERFTNLTELHVFFGKNEAGKSTIMSFIHSILFGFPTKVQNELRYEPKMHAKYGGLLIVATKQYGEIRIERVKGKATGDVSVTFANGEVAGEEILNNILHGMDKAYYQSIFSFDLQGLQGLHTMGEGDIGKYLLSAGLVGNDKILDAEGRLQKELDLRFKPSGQKPLLNSQMKQLKVHQQNMKNSGDDQLNYNELQSELKEIGEELEELKKQSQVNEEQLFYTGEYLRIKPLAEEQAVIQSRLDRLGDQVFPIDGLKRLEQLNSLLIQHEAKQVSLQQQYQELITGKEKMAPSPFLEEHKESIETAIESSALLEQLELDKHKEDKALELVSKEIDNLKDDLSFKGHVEAILQLDFSTFMKEKIRTLAQKKRVLSNEKEQLDERDKRVKGRLEQSEMRLEELKCRRLPKEQRLKLETAKDQRQNKQYHIVKKEMLDEQIADLERNYKVQEKKERDQLSKKRGIFSFISLILLGLSIYSIFTKQTILTFFFVVALVAIWIGFFFFKEKHTLADDIRRLSEAKEKRVSVEKEESQTRSMEYESDAALRLLEQDRELERLIANEAFKKEEREQAFDDVIHDFETWEASWKTAQAEAMTIVKVWGIPDEAIEHDLEEVFGLLEKLKVKVEERNVIRKNNEYIHSEIQNRKKTLFYYTGELGEYPGTWQEALTILKRALNDLFEKKIQLKQHVEEETKTMVELENHKSEKDYVIGQIQELYDKANVADEDDFREKALRAEERLQLLSQLKLVVMQLEQSRLQGNQLTEYMGMDISKYTIENLEAIRNEITSRQSTLLEKQSDWKHRIKQLEEGGLYDDRMHQFHEARQVFNEDAKDWAKYAVARSLLNQTIDAFKKERLPSVINKAEEYFSYLTDGQYSRIFLNHDTEGFTVQRSDHLMFDVNEVSRGTAEQIYVAIRLALADHTFKEDPFPLIIDDSFVNFDSKRTGNTIALLAKISEQRQIIFFTCHEHLLNYFSQGSLTYLSNPMGASL</sequence>
<dbReference type="PATRIC" id="fig|1679170.3.peg.1154"/>
<keyword evidence="5" id="KW-1185">Reference proteome</keyword>
<dbReference type="PANTHER" id="PTHR41259:SF1">
    <property type="entry name" value="DOUBLE-STRAND BREAK REPAIR RAD50 ATPASE, PUTATIVE-RELATED"/>
    <property type="match status" value="1"/>
</dbReference>
<feature type="domain" description="YhaN AAA" evidence="3">
    <location>
        <begin position="1"/>
        <end position="199"/>
    </location>
</feature>
<accession>A0A0K9GR00</accession>
<keyword evidence="2" id="KW-1133">Transmembrane helix</keyword>
<evidence type="ECO:0000313" key="5">
    <source>
        <dbReference type="Proteomes" id="UP000037146"/>
    </source>
</evidence>
<dbReference type="STRING" id="1679170.AC625_05395"/>
<dbReference type="Gene3D" id="3.40.50.300">
    <property type="entry name" value="P-loop containing nucleotide triphosphate hydrolases"/>
    <property type="match status" value="2"/>
</dbReference>
<dbReference type="EMBL" id="LFZW01000001">
    <property type="protein sequence ID" value="KMY49011.1"/>
    <property type="molecule type" value="Genomic_DNA"/>
</dbReference>
<dbReference type="InterPro" id="IPR027417">
    <property type="entry name" value="P-loop_NTPase"/>
</dbReference>
<evidence type="ECO:0000259" key="3">
    <source>
        <dbReference type="Pfam" id="PF13514"/>
    </source>
</evidence>
<protein>
    <recommendedName>
        <fullName evidence="3">YhaN AAA domain-containing protein</fullName>
    </recommendedName>
</protein>
<dbReference type="InterPro" id="IPR038734">
    <property type="entry name" value="YhaN_AAA"/>
</dbReference>